<sequence length="92" mass="10685">MEDSDQKVLTTETVQKQFKIVKETESRAGVRRYEHCPIACEEKVPRQLWRLGKIIEIQKGREGKVRSATIKTSTGIMKRPVQLLYNLEIVNE</sequence>
<organism evidence="2 3">
    <name type="scientific">Trichonephila inaurata madagascariensis</name>
    <dbReference type="NCBI Taxonomy" id="2747483"/>
    <lineage>
        <taxon>Eukaryota</taxon>
        <taxon>Metazoa</taxon>
        <taxon>Ecdysozoa</taxon>
        <taxon>Arthropoda</taxon>
        <taxon>Chelicerata</taxon>
        <taxon>Arachnida</taxon>
        <taxon>Araneae</taxon>
        <taxon>Araneomorphae</taxon>
        <taxon>Entelegynae</taxon>
        <taxon>Araneoidea</taxon>
        <taxon>Nephilidae</taxon>
        <taxon>Trichonephila</taxon>
        <taxon>Trichonephila inaurata</taxon>
    </lineage>
</organism>
<proteinExistence type="predicted"/>
<comment type="caution">
    <text evidence="2">The sequence shown here is derived from an EMBL/GenBank/DDBJ whole genome shotgun (WGS) entry which is preliminary data.</text>
</comment>
<dbReference type="AlphaFoldDB" id="A0A8X7BNG5"/>
<dbReference type="Pfam" id="PF18701">
    <property type="entry name" value="DUF5641"/>
    <property type="match status" value="1"/>
</dbReference>
<protein>
    <submittedName>
        <fullName evidence="2">Integrase catalytic domain-containing protein</fullName>
    </submittedName>
</protein>
<reference evidence="2" key="1">
    <citation type="submission" date="2020-08" db="EMBL/GenBank/DDBJ databases">
        <title>Multicomponent nature underlies the extraordinary mechanical properties of spider dragline silk.</title>
        <authorList>
            <person name="Kono N."/>
            <person name="Nakamura H."/>
            <person name="Mori M."/>
            <person name="Yoshida Y."/>
            <person name="Ohtoshi R."/>
            <person name="Malay A.D."/>
            <person name="Moran D.A.P."/>
            <person name="Tomita M."/>
            <person name="Numata K."/>
            <person name="Arakawa K."/>
        </authorList>
    </citation>
    <scope>NUCLEOTIDE SEQUENCE</scope>
</reference>
<feature type="domain" description="DUF5641" evidence="1">
    <location>
        <begin position="34"/>
        <end position="85"/>
    </location>
</feature>
<evidence type="ECO:0000313" key="3">
    <source>
        <dbReference type="Proteomes" id="UP000886998"/>
    </source>
</evidence>
<name>A0A8X7BNG5_9ARAC</name>
<gene>
    <name evidence="2" type="primary">AVEN_65561_1</name>
    <name evidence="2" type="ORF">TNIN_138741</name>
</gene>
<evidence type="ECO:0000259" key="1">
    <source>
        <dbReference type="Pfam" id="PF18701"/>
    </source>
</evidence>
<keyword evidence="3" id="KW-1185">Reference proteome</keyword>
<evidence type="ECO:0000313" key="2">
    <source>
        <dbReference type="EMBL" id="GFY37533.1"/>
    </source>
</evidence>
<accession>A0A8X7BNG5</accession>
<dbReference type="InterPro" id="IPR040676">
    <property type="entry name" value="DUF5641"/>
</dbReference>
<dbReference type="OrthoDB" id="6514903at2759"/>
<dbReference type="EMBL" id="BMAV01000345">
    <property type="protein sequence ID" value="GFY37533.1"/>
    <property type="molecule type" value="Genomic_DNA"/>
</dbReference>
<dbReference type="Proteomes" id="UP000886998">
    <property type="component" value="Unassembled WGS sequence"/>
</dbReference>